<dbReference type="Proteomes" id="UP000214603">
    <property type="component" value="Unassembled WGS sequence"/>
</dbReference>
<dbReference type="PANTHER" id="PTHR13078">
    <property type="entry name" value="PEROXISOMAL MULTIFUNCTIONAL ENZYME TYPE 2-RELATED"/>
    <property type="match status" value="1"/>
</dbReference>
<reference evidence="4" key="1">
    <citation type="submission" date="2017-06" db="EMBL/GenBank/DDBJ databases">
        <title>Herbaspirillum phytohormonus sp. nov., isolated from the root nodule of Robinia pseudoacacia in lead-zinc mine.</title>
        <authorList>
            <person name="Fan M."/>
            <person name="Lin Y."/>
        </authorList>
    </citation>
    <scope>NUCLEOTIDE SEQUENCE [LARGE SCALE GENOMIC DNA]</scope>
    <source>
        <strain evidence="4">SC-089</strain>
    </source>
</reference>
<dbReference type="GO" id="GO:0006635">
    <property type="term" value="P:fatty acid beta-oxidation"/>
    <property type="evidence" value="ECO:0007669"/>
    <property type="project" value="TreeGrafter"/>
</dbReference>
<dbReference type="AlphaFoldDB" id="A0A225MAS5"/>
<dbReference type="Pfam" id="PF01575">
    <property type="entry name" value="MaoC_dehydratas"/>
    <property type="match status" value="1"/>
</dbReference>
<dbReference type="GO" id="GO:0044594">
    <property type="term" value="F:17-beta-hydroxysteroid dehydrogenase (NAD+) activity"/>
    <property type="evidence" value="ECO:0007669"/>
    <property type="project" value="TreeGrafter"/>
</dbReference>
<dbReference type="InterPro" id="IPR054357">
    <property type="entry name" value="MFE-2_N"/>
</dbReference>
<dbReference type="InterPro" id="IPR002539">
    <property type="entry name" value="MaoC-like_dom"/>
</dbReference>
<keyword evidence="4" id="KW-1185">Reference proteome</keyword>
<dbReference type="GO" id="GO:0004300">
    <property type="term" value="F:enoyl-CoA hydratase activity"/>
    <property type="evidence" value="ECO:0007669"/>
    <property type="project" value="TreeGrafter"/>
</dbReference>
<evidence type="ECO:0000313" key="3">
    <source>
        <dbReference type="EMBL" id="OWT58316.1"/>
    </source>
</evidence>
<accession>A0A225MAS5</accession>
<dbReference type="SUPFAM" id="SSF54637">
    <property type="entry name" value="Thioesterase/thiol ester dehydrase-isomerase"/>
    <property type="match status" value="2"/>
</dbReference>
<protein>
    <submittedName>
        <fullName evidence="3">3-alpha,7-alpha, 12-alpha-trihydroxy-5-beta-cholest-24-enoyl-CoA hydratase</fullName>
    </submittedName>
</protein>
<evidence type="ECO:0000313" key="4">
    <source>
        <dbReference type="Proteomes" id="UP000214603"/>
    </source>
</evidence>
<dbReference type="RefSeq" id="WP_088604227.1">
    <property type="nucleotide sequence ID" value="NZ_NJIH01000008.1"/>
</dbReference>
<dbReference type="PANTHER" id="PTHR13078:SF56">
    <property type="entry name" value="PEROXISOMAL MULTIFUNCTIONAL ENZYME TYPE 2"/>
    <property type="match status" value="1"/>
</dbReference>
<name>A0A225MAS5_9BURK</name>
<feature type="domain" description="Peroxisomal multifunctional enzyme type 2-like N-terminal" evidence="2">
    <location>
        <begin position="19"/>
        <end position="145"/>
    </location>
</feature>
<dbReference type="CDD" id="cd03448">
    <property type="entry name" value="HDE_HSD"/>
    <property type="match status" value="1"/>
</dbReference>
<dbReference type="InterPro" id="IPR029069">
    <property type="entry name" value="HotDog_dom_sf"/>
</dbReference>
<dbReference type="Pfam" id="PF22622">
    <property type="entry name" value="MFE-2_hydrat-2_N"/>
    <property type="match status" value="1"/>
</dbReference>
<evidence type="ECO:0000259" key="2">
    <source>
        <dbReference type="Pfam" id="PF22622"/>
    </source>
</evidence>
<dbReference type="GO" id="GO:0003857">
    <property type="term" value="F:(3S)-3-hydroxyacyl-CoA dehydrogenase (NAD+) activity"/>
    <property type="evidence" value="ECO:0007669"/>
    <property type="project" value="TreeGrafter"/>
</dbReference>
<proteinExistence type="predicted"/>
<comment type="caution">
    <text evidence="3">The sequence shown here is derived from an EMBL/GenBank/DDBJ whole genome shotgun (WGS) entry which is preliminary data.</text>
</comment>
<feature type="domain" description="MaoC-like" evidence="1">
    <location>
        <begin position="170"/>
        <end position="275"/>
    </location>
</feature>
<dbReference type="EMBL" id="NJIH01000008">
    <property type="protein sequence ID" value="OWT58316.1"/>
    <property type="molecule type" value="Genomic_DNA"/>
</dbReference>
<evidence type="ECO:0000259" key="1">
    <source>
        <dbReference type="Pfam" id="PF01575"/>
    </source>
</evidence>
<dbReference type="Gene3D" id="3.10.129.10">
    <property type="entry name" value="Hotdog Thioesterase"/>
    <property type="match status" value="1"/>
</dbReference>
<organism evidence="3 4">
    <name type="scientific">Candidimonas nitroreducens</name>
    <dbReference type="NCBI Taxonomy" id="683354"/>
    <lineage>
        <taxon>Bacteria</taxon>
        <taxon>Pseudomonadati</taxon>
        <taxon>Pseudomonadota</taxon>
        <taxon>Betaproteobacteria</taxon>
        <taxon>Burkholderiales</taxon>
        <taxon>Alcaligenaceae</taxon>
        <taxon>Candidimonas</taxon>
    </lineage>
</organism>
<gene>
    <name evidence="3" type="ORF">CEY11_15135</name>
</gene>
<dbReference type="OrthoDB" id="5522043at2"/>
<sequence>MSLNYKTIKGWQFADVAHEYTEKDTILYALSLGLGNAPLDRQQLRFVYEKQLQVFPTMPVVLGHPGFWLSDPKAGVTWVKVVHGEQRLTLHNPVPGAGKVIGRSRVSRVVDKGADKGALIVVESRLYGTPGDTLLATSEKTIFCRADGGFGESDRAAEPLPPVPPDNPETAWTLSVPTQAALLYRLNADRNPLHADPDVASQAGYRQPILHGLYTYGLAAHAVLRSYCGYDPQRLAYIHARFSAAVFPGETLRCEMWRTGPETVQFQVKALERNIVAISHGISGIKTP</sequence>